<keyword evidence="3 6" id="KW-0812">Transmembrane</keyword>
<keyword evidence="5 6" id="KW-0472">Membrane</keyword>
<evidence type="ECO:0000256" key="2">
    <source>
        <dbReference type="ARBA" id="ARBA00022475"/>
    </source>
</evidence>
<dbReference type="EMBL" id="CP045121">
    <property type="protein sequence ID" value="QIN79820.1"/>
    <property type="molecule type" value="Genomic_DNA"/>
</dbReference>
<dbReference type="GO" id="GO:0005886">
    <property type="term" value="C:plasma membrane"/>
    <property type="evidence" value="ECO:0007669"/>
    <property type="project" value="UniProtKB-SubCell"/>
</dbReference>
<dbReference type="RefSeq" id="WP_166397494.1">
    <property type="nucleotide sequence ID" value="NZ_CP045121.1"/>
</dbReference>
<dbReference type="PANTHER" id="PTHR30213">
    <property type="entry name" value="INNER MEMBRANE PROTEIN YHJD"/>
    <property type="match status" value="1"/>
</dbReference>
<feature type="transmembrane region" description="Helical" evidence="6">
    <location>
        <begin position="157"/>
        <end position="185"/>
    </location>
</feature>
<feature type="transmembrane region" description="Helical" evidence="6">
    <location>
        <begin position="270"/>
        <end position="290"/>
    </location>
</feature>
<reference evidence="7 8" key="1">
    <citation type="submission" date="2019-10" db="EMBL/GenBank/DDBJ databases">
        <title>Rubrobacter sp nov SCSIO 52915 isolated from a deep-sea sediment in the South China Sea.</title>
        <authorList>
            <person name="Chen R.W."/>
        </authorList>
    </citation>
    <scope>NUCLEOTIDE SEQUENCE [LARGE SCALE GENOMIC DNA]</scope>
    <source>
        <strain evidence="7 8">SCSIO 52915</strain>
    </source>
</reference>
<evidence type="ECO:0000256" key="3">
    <source>
        <dbReference type="ARBA" id="ARBA00022692"/>
    </source>
</evidence>
<organism evidence="7 8">
    <name type="scientific">Rubrobacter marinus</name>
    <dbReference type="NCBI Taxonomy" id="2653852"/>
    <lineage>
        <taxon>Bacteria</taxon>
        <taxon>Bacillati</taxon>
        <taxon>Actinomycetota</taxon>
        <taxon>Rubrobacteria</taxon>
        <taxon>Rubrobacterales</taxon>
        <taxon>Rubrobacteraceae</taxon>
        <taxon>Rubrobacter</taxon>
    </lineage>
</organism>
<feature type="transmembrane region" description="Helical" evidence="6">
    <location>
        <begin position="238"/>
        <end position="258"/>
    </location>
</feature>
<dbReference type="Pfam" id="PF03631">
    <property type="entry name" value="Virul_fac_BrkB"/>
    <property type="match status" value="1"/>
</dbReference>
<dbReference type="InterPro" id="IPR017039">
    <property type="entry name" value="Virul_fac_BrkB"/>
</dbReference>
<evidence type="ECO:0000256" key="5">
    <source>
        <dbReference type="ARBA" id="ARBA00023136"/>
    </source>
</evidence>
<keyword evidence="4 6" id="KW-1133">Transmembrane helix</keyword>
<dbReference type="NCBIfam" id="TIGR00765">
    <property type="entry name" value="yihY_not_rbn"/>
    <property type="match status" value="1"/>
</dbReference>
<sequence length="318" mass="34500">MKIPGIHYLRKAEQTGNEVPVPMTRRRLGTVELLKRTFKEVGEDHLAAFAGNLTYKALFALFPFAVFLLSLLGIFGSSELLPRLLEQAEAVLPAAAADFLSNQLLGIAESNAETRFTVGAIISISLALWGVSGAFRSVMEALNVVYEVDEDRPAWKVYLISILLALGVAALLISSLVLVVVGPQIGGAIAEAVGLGSVFQTLWNIVRFPVLLLVVLFAFALIYYFAPNVEQRFRWVSPGSIVAVVLWLLFSLAFSLYVNNSDLGATYGSLASVAILMLYIYYSSLIVLVGGEMNQVIEEHIPEGKNEGEKTTNEGATA</sequence>
<evidence type="ECO:0000256" key="4">
    <source>
        <dbReference type="ARBA" id="ARBA00022989"/>
    </source>
</evidence>
<comment type="subcellular location">
    <subcellularLocation>
        <location evidence="1">Cell membrane</location>
        <topology evidence="1">Multi-pass membrane protein</topology>
    </subcellularLocation>
</comment>
<keyword evidence="2" id="KW-1003">Cell membrane</keyword>
<dbReference type="PIRSF" id="PIRSF035875">
    <property type="entry name" value="RNase_BN"/>
    <property type="match status" value="1"/>
</dbReference>
<gene>
    <name evidence="7" type="ORF">GBA65_16230</name>
</gene>
<feature type="transmembrane region" description="Helical" evidence="6">
    <location>
        <begin position="57"/>
        <end position="76"/>
    </location>
</feature>
<keyword evidence="8" id="KW-1185">Reference proteome</keyword>
<accession>A0A6G8Q064</accession>
<protein>
    <submittedName>
        <fullName evidence="7">YihY family inner membrane protein</fullName>
    </submittedName>
</protein>
<dbReference type="Proteomes" id="UP000502706">
    <property type="component" value="Chromosome"/>
</dbReference>
<evidence type="ECO:0000313" key="7">
    <source>
        <dbReference type="EMBL" id="QIN79820.1"/>
    </source>
</evidence>
<evidence type="ECO:0000256" key="6">
    <source>
        <dbReference type="SAM" id="Phobius"/>
    </source>
</evidence>
<evidence type="ECO:0000256" key="1">
    <source>
        <dbReference type="ARBA" id="ARBA00004651"/>
    </source>
</evidence>
<evidence type="ECO:0000313" key="8">
    <source>
        <dbReference type="Proteomes" id="UP000502706"/>
    </source>
</evidence>
<name>A0A6G8Q064_9ACTN</name>
<proteinExistence type="predicted"/>
<dbReference type="AlphaFoldDB" id="A0A6G8Q064"/>
<feature type="transmembrane region" description="Helical" evidence="6">
    <location>
        <begin position="205"/>
        <end position="226"/>
    </location>
</feature>
<dbReference type="PANTHER" id="PTHR30213:SF0">
    <property type="entry name" value="UPF0761 MEMBRANE PROTEIN YIHY"/>
    <property type="match status" value="1"/>
</dbReference>
<feature type="transmembrane region" description="Helical" evidence="6">
    <location>
        <begin position="116"/>
        <end position="136"/>
    </location>
</feature>
<dbReference type="KEGG" id="rmar:GBA65_16230"/>